<evidence type="ECO:0000313" key="2">
    <source>
        <dbReference type="Proteomes" id="UP000221168"/>
    </source>
</evidence>
<dbReference type="InterPro" id="IPR011009">
    <property type="entry name" value="Kinase-like_dom_sf"/>
</dbReference>
<dbReference type="Proteomes" id="UP000221168">
    <property type="component" value="Unassembled WGS sequence"/>
</dbReference>
<dbReference type="EMBL" id="PDVP01000071">
    <property type="protein sequence ID" value="PHP64518.1"/>
    <property type="molecule type" value="Genomic_DNA"/>
</dbReference>
<gene>
    <name evidence="1" type="ORF">CSC94_24000</name>
</gene>
<dbReference type="Gene3D" id="3.90.1200.10">
    <property type="match status" value="1"/>
</dbReference>
<dbReference type="SUPFAM" id="SSF56112">
    <property type="entry name" value="Protein kinase-like (PK-like)"/>
    <property type="match status" value="1"/>
</dbReference>
<accession>A0A2G1QGZ5</accession>
<feature type="non-terminal residue" evidence="1">
    <location>
        <position position="205"/>
    </location>
</feature>
<keyword evidence="2" id="KW-1185">Reference proteome</keyword>
<evidence type="ECO:0000313" key="1">
    <source>
        <dbReference type="EMBL" id="PHP64518.1"/>
    </source>
</evidence>
<feature type="non-terminal residue" evidence="1">
    <location>
        <position position="1"/>
    </location>
</feature>
<protein>
    <recommendedName>
        <fullName evidence="3">Aminoglycoside phosphotransferase domain-containing protein</fullName>
    </recommendedName>
</protein>
<evidence type="ECO:0008006" key="3">
    <source>
        <dbReference type="Google" id="ProtNLM"/>
    </source>
</evidence>
<sequence length="205" mass="23850">VVDEWVVQEYIDGTRLPVLLDGTDDMAARERMLDDALAALSGLQRYAHQENLHHRVPRIRPDSDWSDENLGHAKRISEIVGVAPPLLDYDMLESLFRLDPRDFIKGDARPGNAMVTEDRVVWFDWEGCGRRHSLDDLAFVLADEWTAIDAATEQRLIERHLAGFARDRSLDEAHHYLMAFGILHMLDRSHRAIRYRHRDGEWWSR</sequence>
<dbReference type="RefSeq" id="WP_165784593.1">
    <property type="nucleotide sequence ID" value="NZ_PDVP01000071.1"/>
</dbReference>
<dbReference type="AlphaFoldDB" id="A0A2G1QGZ5"/>
<proteinExistence type="predicted"/>
<reference evidence="1 2" key="1">
    <citation type="submission" date="2017-10" db="EMBL/GenBank/DDBJ databases">
        <title>Sedimentibacterium mangrovi gen. nov., sp. nov., a novel member of family Phyllobacteriacea isolated from mangrove sediment.</title>
        <authorList>
            <person name="Liao H."/>
            <person name="Tian Y."/>
        </authorList>
    </citation>
    <scope>NUCLEOTIDE SEQUENCE [LARGE SCALE GENOMIC DNA]</scope>
    <source>
        <strain evidence="1 2">X9-2-2</strain>
    </source>
</reference>
<name>A0A2G1QGZ5_9HYPH</name>
<comment type="caution">
    <text evidence="1">The sequence shown here is derived from an EMBL/GenBank/DDBJ whole genome shotgun (WGS) entry which is preliminary data.</text>
</comment>
<organism evidence="1 2">
    <name type="scientific">Zhengella mangrovi</name>
    <dbReference type="NCBI Taxonomy" id="1982044"/>
    <lineage>
        <taxon>Bacteria</taxon>
        <taxon>Pseudomonadati</taxon>
        <taxon>Pseudomonadota</taxon>
        <taxon>Alphaproteobacteria</taxon>
        <taxon>Hyphomicrobiales</taxon>
        <taxon>Notoacmeibacteraceae</taxon>
        <taxon>Zhengella</taxon>
    </lineage>
</organism>